<sequence>MTTVSSENVGTALLLVVAAGAATAIGAAVVFFPSLVKLASRRVLAASLGLSAGVMTYVSFVEIFAKSVVAFEAAELGEEMAYIYATLSFFGGVLVMKVSISIGPSTPHCVGCSDDPHEGDDPKLIRMGLCTAVAIAIHNFPEGLATFVAALEDPHVGAVLAIAIGLHNIPEGLCVALPIYYATGNRKKAFLWGCLSGLSEPVAALLGWAVLAKSMSQEVYATLFGLVSGMMVIISMKELLPTAHRYDPEDTVVTYSLIGGMALIALSLVLFKV</sequence>
<dbReference type="eggNOG" id="KOG2474">
    <property type="taxonomic scope" value="Eukaryota"/>
</dbReference>
<protein>
    <submittedName>
        <fullName evidence="6">Heavy metal transporter putative zinc transporter</fullName>
    </submittedName>
</protein>
<dbReference type="InParanoid" id="B8BTN9"/>
<feature type="transmembrane region" description="Helical" evidence="5">
    <location>
        <begin position="160"/>
        <end position="182"/>
    </location>
</feature>
<dbReference type="OMA" id="DVIVHKI"/>
<dbReference type="STRING" id="35128.B8BTN9"/>
<feature type="transmembrane region" description="Helical" evidence="5">
    <location>
        <begin position="252"/>
        <end position="271"/>
    </location>
</feature>
<organism evidence="6 7">
    <name type="scientific">Thalassiosira pseudonana</name>
    <name type="common">Marine diatom</name>
    <name type="synonym">Cyclotella nana</name>
    <dbReference type="NCBI Taxonomy" id="35128"/>
    <lineage>
        <taxon>Eukaryota</taxon>
        <taxon>Sar</taxon>
        <taxon>Stramenopiles</taxon>
        <taxon>Ochrophyta</taxon>
        <taxon>Bacillariophyta</taxon>
        <taxon>Coscinodiscophyceae</taxon>
        <taxon>Thalassiosirophycidae</taxon>
        <taxon>Thalassiosirales</taxon>
        <taxon>Thalassiosiraceae</taxon>
        <taxon>Thalassiosira</taxon>
    </lineage>
</organism>
<keyword evidence="7" id="KW-1185">Reference proteome</keyword>
<evidence type="ECO:0000313" key="6">
    <source>
        <dbReference type="EMBL" id="EED94634.1"/>
    </source>
</evidence>
<feature type="transmembrane region" description="Helical" evidence="5">
    <location>
        <begin position="43"/>
        <end position="61"/>
    </location>
</feature>
<feature type="transmembrane region" description="Helical" evidence="5">
    <location>
        <begin position="81"/>
        <end position="103"/>
    </location>
</feature>
<reference evidence="6 7" key="2">
    <citation type="journal article" date="2008" name="Nature">
        <title>The Phaeodactylum genome reveals the evolutionary history of diatom genomes.</title>
        <authorList>
            <person name="Bowler C."/>
            <person name="Allen A.E."/>
            <person name="Badger J.H."/>
            <person name="Grimwood J."/>
            <person name="Jabbari K."/>
            <person name="Kuo A."/>
            <person name="Maheswari U."/>
            <person name="Martens C."/>
            <person name="Maumus F."/>
            <person name="Otillar R.P."/>
            <person name="Rayko E."/>
            <person name="Salamov A."/>
            <person name="Vandepoele K."/>
            <person name="Beszteri B."/>
            <person name="Gruber A."/>
            <person name="Heijde M."/>
            <person name="Katinka M."/>
            <person name="Mock T."/>
            <person name="Valentin K."/>
            <person name="Verret F."/>
            <person name="Berges J.A."/>
            <person name="Brownlee C."/>
            <person name="Cadoret J.P."/>
            <person name="Chiovitti A."/>
            <person name="Choi C.J."/>
            <person name="Coesel S."/>
            <person name="De Martino A."/>
            <person name="Detter J.C."/>
            <person name="Durkin C."/>
            <person name="Falciatore A."/>
            <person name="Fournet J."/>
            <person name="Haruta M."/>
            <person name="Huysman M.J."/>
            <person name="Jenkins B.D."/>
            <person name="Jiroutova K."/>
            <person name="Jorgensen R.E."/>
            <person name="Joubert Y."/>
            <person name="Kaplan A."/>
            <person name="Kroger N."/>
            <person name="Kroth P.G."/>
            <person name="La Roche J."/>
            <person name="Lindquist E."/>
            <person name="Lommer M."/>
            <person name="Martin-Jezequel V."/>
            <person name="Lopez P.J."/>
            <person name="Lucas S."/>
            <person name="Mangogna M."/>
            <person name="McGinnis K."/>
            <person name="Medlin L.K."/>
            <person name="Montsant A."/>
            <person name="Oudot-Le Secq M.P."/>
            <person name="Napoli C."/>
            <person name="Obornik M."/>
            <person name="Parker M.S."/>
            <person name="Petit J.L."/>
            <person name="Porcel B.M."/>
            <person name="Poulsen N."/>
            <person name="Robison M."/>
            <person name="Rychlewski L."/>
            <person name="Rynearson T.A."/>
            <person name="Schmutz J."/>
            <person name="Shapiro H."/>
            <person name="Siaut M."/>
            <person name="Stanley M."/>
            <person name="Sussman M.R."/>
            <person name="Taylor A.R."/>
            <person name="Vardi A."/>
            <person name="von Dassow P."/>
            <person name="Vyverman W."/>
            <person name="Willis A."/>
            <person name="Wyrwicz L.S."/>
            <person name="Rokhsar D.S."/>
            <person name="Weissenbach J."/>
            <person name="Armbrust E.V."/>
            <person name="Green B.R."/>
            <person name="Van de Peer Y."/>
            <person name="Grigoriev I.V."/>
        </authorList>
    </citation>
    <scope>NUCLEOTIDE SEQUENCE [LARGE SCALE GENOMIC DNA]</scope>
    <source>
        <strain evidence="6 7">CCMP1335</strain>
    </source>
</reference>
<keyword evidence="2 5" id="KW-0812">Transmembrane</keyword>
<evidence type="ECO:0000313" key="7">
    <source>
        <dbReference type="Proteomes" id="UP000001449"/>
    </source>
</evidence>
<comment type="subcellular location">
    <subcellularLocation>
        <location evidence="1">Membrane</location>
        <topology evidence="1">Multi-pass membrane protein</topology>
    </subcellularLocation>
</comment>
<evidence type="ECO:0000256" key="3">
    <source>
        <dbReference type="ARBA" id="ARBA00022989"/>
    </source>
</evidence>
<feature type="transmembrane region" description="Helical" evidence="5">
    <location>
        <begin position="223"/>
        <end position="240"/>
    </location>
</feature>
<dbReference type="PANTHER" id="PTHR11040">
    <property type="entry name" value="ZINC/IRON TRANSPORTER"/>
    <property type="match status" value="1"/>
</dbReference>
<dbReference type="KEGG" id="tps:THAPSDRAFT_268192"/>
<evidence type="ECO:0000256" key="4">
    <source>
        <dbReference type="ARBA" id="ARBA00023136"/>
    </source>
</evidence>
<dbReference type="Proteomes" id="UP000001449">
    <property type="component" value="Chromosome 2"/>
</dbReference>
<dbReference type="HOGENOM" id="CLU_015114_1_3_1"/>
<evidence type="ECO:0000256" key="2">
    <source>
        <dbReference type="ARBA" id="ARBA00022692"/>
    </source>
</evidence>
<dbReference type="PaxDb" id="35128-Thaps268192"/>
<dbReference type="Pfam" id="PF02535">
    <property type="entry name" value="Zip"/>
    <property type="match status" value="1"/>
</dbReference>
<keyword evidence="3 5" id="KW-1133">Transmembrane helix</keyword>
<gene>
    <name evidence="6" type="ORF">THAPSDRAFT_268192</name>
</gene>
<feature type="transmembrane region" description="Helical" evidence="5">
    <location>
        <begin position="12"/>
        <end position="36"/>
    </location>
</feature>
<dbReference type="AlphaFoldDB" id="B8BTN9"/>
<evidence type="ECO:0000256" key="1">
    <source>
        <dbReference type="ARBA" id="ARBA00004141"/>
    </source>
</evidence>
<dbReference type="PANTHER" id="PTHR11040:SF205">
    <property type="entry name" value="ZINC TRANSPORTER ZUPT"/>
    <property type="match status" value="1"/>
</dbReference>
<dbReference type="RefSeq" id="XP_002287191.1">
    <property type="nucleotide sequence ID" value="XM_002287155.1"/>
</dbReference>
<dbReference type="EMBL" id="CM000639">
    <property type="protein sequence ID" value="EED94634.1"/>
    <property type="molecule type" value="Genomic_DNA"/>
</dbReference>
<dbReference type="GO" id="GO:0016020">
    <property type="term" value="C:membrane"/>
    <property type="evidence" value="ECO:0000318"/>
    <property type="project" value="GO_Central"/>
</dbReference>
<dbReference type="GO" id="GO:0005385">
    <property type="term" value="F:zinc ion transmembrane transporter activity"/>
    <property type="evidence" value="ECO:0000318"/>
    <property type="project" value="GO_Central"/>
</dbReference>
<dbReference type="NCBIfam" id="NF003243">
    <property type="entry name" value="PRK04201.1"/>
    <property type="match status" value="1"/>
</dbReference>
<proteinExistence type="predicted"/>
<reference evidence="6 7" key="1">
    <citation type="journal article" date="2004" name="Science">
        <title>The genome of the diatom Thalassiosira pseudonana: ecology, evolution, and metabolism.</title>
        <authorList>
            <person name="Armbrust E.V."/>
            <person name="Berges J.A."/>
            <person name="Bowler C."/>
            <person name="Green B.R."/>
            <person name="Martinez D."/>
            <person name="Putnam N.H."/>
            <person name="Zhou S."/>
            <person name="Allen A.E."/>
            <person name="Apt K.E."/>
            <person name="Bechner M."/>
            <person name="Brzezinski M.A."/>
            <person name="Chaal B.K."/>
            <person name="Chiovitti A."/>
            <person name="Davis A.K."/>
            <person name="Demarest M.S."/>
            <person name="Detter J.C."/>
            <person name="Glavina T."/>
            <person name="Goodstein D."/>
            <person name="Hadi M.Z."/>
            <person name="Hellsten U."/>
            <person name="Hildebrand M."/>
            <person name="Jenkins B.D."/>
            <person name="Jurka J."/>
            <person name="Kapitonov V.V."/>
            <person name="Kroger N."/>
            <person name="Lau W.W."/>
            <person name="Lane T.W."/>
            <person name="Larimer F.W."/>
            <person name="Lippmeier J.C."/>
            <person name="Lucas S."/>
            <person name="Medina M."/>
            <person name="Montsant A."/>
            <person name="Obornik M."/>
            <person name="Parker M.S."/>
            <person name="Palenik B."/>
            <person name="Pazour G.J."/>
            <person name="Richardson P.M."/>
            <person name="Rynearson T.A."/>
            <person name="Saito M.A."/>
            <person name="Schwartz D.C."/>
            <person name="Thamatrakoln K."/>
            <person name="Valentin K."/>
            <person name="Vardi A."/>
            <person name="Wilkerson F.P."/>
            <person name="Rokhsar D.S."/>
        </authorList>
    </citation>
    <scope>NUCLEOTIDE SEQUENCE [LARGE SCALE GENOMIC DNA]</scope>
    <source>
        <strain evidence="6 7">CCMP1335</strain>
    </source>
</reference>
<dbReference type="GO" id="GO:0071577">
    <property type="term" value="P:zinc ion transmembrane transport"/>
    <property type="evidence" value="ECO:0000318"/>
    <property type="project" value="GO_Central"/>
</dbReference>
<evidence type="ECO:0000256" key="5">
    <source>
        <dbReference type="SAM" id="Phobius"/>
    </source>
</evidence>
<dbReference type="InterPro" id="IPR003689">
    <property type="entry name" value="ZIP"/>
</dbReference>
<accession>B8BTN9</accession>
<name>B8BTN9_THAPS</name>
<dbReference type="GeneID" id="7448649"/>
<feature type="transmembrane region" description="Helical" evidence="5">
    <location>
        <begin position="189"/>
        <end position="211"/>
    </location>
</feature>
<keyword evidence="4 5" id="KW-0472">Membrane</keyword>